<dbReference type="Proteomes" id="UP001156215">
    <property type="component" value="Chromosome"/>
</dbReference>
<reference evidence="2" key="1">
    <citation type="journal article" date="2022" name="Front. Microbiol.">
        <title>New perspectives on an old grouping: The genomic and phenotypic variability of Oxalobacter formigenes and the implications for calcium oxalate stone prevention.</title>
        <authorList>
            <person name="Chmiel J.A."/>
            <person name="Carr C."/>
            <person name="Stuivenberg G.A."/>
            <person name="Venema R."/>
            <person name="Chanyi R.M."/>
            <person name="Al K.F."/>
            <person name="Giguere D."/>
            <person name="Say H."/>
            <person name="Akouris P.P."/>
            <person name="Dominguez Romero S.A."/>
            <person name="Kwong A."/>
            <person name="Tai V."/>
            <person name="Koval S.F."/>
            <person name="Razvi H."/>
            <person name="Bjazevic J."/>
            <person name="Burton J.P."/>
        </authorList>
    </citation>
    <scope>NUCLEOTIDE SEQUENCE</scope>
    <source>
        <strain evidence="2">WoOx3</strain>
    </source>
</reference>
<name>A0A9E9LU73_9BURK</name>
<feature type="region of interest" description="Disordered" evidence="1">
    <location>
        <begin position="1"/>
        <end position="25"/>
    </location>
</feature>
<dbReference type="EMBL" id="CP098242">
    <property type="protein sequence ID" value="WAW09710.1"/>
    <property type="molecule type" value="Genomic_DNA"/>
</dbReference>
<accession>A0A9E9LU73</accession>
<dbReference type="AlphaFoldDB" id="A0A9E9LU73"/>
<proteinExistence type="predicted"/>
<gene>
    <name evidence="2" type="ORF">NB640_10840</name>
</gene>
<evidence type="ECO:0000313" key="2">
    <source>
        <dbReference type="EMBL" id="WAW09710.1"/>
    </source>
</evidence>
<dbReference type="SUPFAM" id="SSF81901">
    <property type="entry name" value="HCP-like"/>
    <property type="match status" value="1"/>
</dbReference>
<keyword evidence="3" id="KW-1185">Reference proteome</keyword>
<evidence type="ECO:0000313" key="3">
    <source>
        <dbReference type="Proteomes" id="UP001156215"/>
    </source>
</evidence>
<dbReference type="InterPro" id="IPR011990">
    <property type="entry name" value="TPR-like_helical_dom_sf"/>
</dbReference>
<protein>
    <submittedName>
        <fullName evidence="2">SEL1-like repeat protein</fullName>
    </submittedName>
</protein>
<organism evidence="2 3">
    <name type="scientific">Oxalobacter vibrioformis</name>
    <dbReference type="NCBI Taxonomy" id="933080"/>
    <lineage>
        <taxon>Bacteria</taxon>
        <taxon>Pseudomonadati</taxon>
        <taxon>Pseudomonadota</taxon>
        <taxon>Betaproteobacteria</taxon>
        <taxon>Burkholderiales</taxon>
        <taxon>Oxalobacteraceae</taxon>
        <taxon>Oxalobacter</taxon>
    </lineage>
</organism>
<dbReference type="Gene3D" id="1.25.40.10">
    <property type="entry name" value="Tetratricopeptide repeat domain"/>
    <property type="match status" value="1"/>
</dbReference>
<evidence type="ECO:0000256" key="1">
    <source>
        <dbReference type="SAM" id="MobiDB-lite"/>
    </source>
</evidence>
<dbReference type="RefSeq" id="WP_269308715.1">
    <property type="nucleotide sequence ID" value="NZ_CP098242.1"/>
</dbReference>
<dbReference type="KEGG" id="ovb:NB640_10840"/>
<sequence length="80" mass="8860">MPQNGLLNEYANPELSRFYPEPPAVSPETARRIRTDAEAGDTDAQVQLGMLYLTGRAVQKNPDTACTGLKKRRKPGMKMP</sequence>